<dbReference type="AlphaFoldDB" id="A0A3R9YF16"/>
<evidence type="ECO:0000259" key="2">
    <source>
        <dbReference type="Pfam" id="PF13509"/>
    </source>
</evidence>
<keyword evidence="6" id="KW-0238">DNA-binding</keyword>
<dbReference type="Pfam" id="PF21543">
    <property type="entry name" value="CvfB_2nd"/>
    <property type="match status" value="1"/>
</dbReference>
<evidence type="ECO:0000313" key="7">
    <source>
        <dbReference type="Proteomes" id="UP000277864"/>
    </source>
</evidence>
<evidence type="ECO:0000259" key="5">
    <source>
        <dbReference type="Pfam" id="PF21543"/>
    </source>
</evidence>
<evidence type="ECO:0000313" key="6">
    <source>
        <dbReference type="EMBL" id="RST89717.1"/>
    </source>
</evidence>
<feature type="domain" description="Conserved virulence factor B second S1" evidence="4">
    <location>
        <begin position="71"/>
        <end position="131"/>
    </location>
</feature>
<dbReference type="InterPro" id="IPR039566">
    <property type="entry name" value="CvfB_S1_st"/>
</dbReference>
<dbReference type="Gene3D" id="2.40.50.330">
    <property type="match status" value="1"/>
</dbReference>
<feature type="domain" description="Conserved virulence factor B first S1" evidence="2">
    <location>
        <begin position="11"/>
        <end position="61"/>
    </location>
</feature>
<dbReference type="RefSeq" id="WP_125942327.1">
    <property type="nucleotide sequence ID" value="NZ_PXZH01000001.1"/>
</dbReference>
<protein>
    <submittedName>
        <fullName evidence="6">DNA-binding protein</fullName>
    </submittedName>
</protein>
<sequence length="290" mass="33024">MKELLGTVFFGMITDENESAYFVQQQGVTFRLDKTEGDFQIGEAVEGFAYINQRDEKRFTTHIPKSYVGHYAYGTVVASRKDLGVFVDIGLPDKEMALSLDELPTMKELWPKKGDQLMVSLRVDDKERMWATLASEQIFHALSRQGNENMHNQNIEGIVFRLKLIGTYILTEDYYIGFIHPSEREREPRLGEKVTGRVIGVRADGVLNLSLKPRSYEVISDDAQMILTFLEHDKDKRIPYTDKSSPDAIKAMFAISKGQFKRALGSLMKQGKIIQKDGYTYLVETDEAGE</sequence>
<dbReference type="Pfam" id="PF21191">
    <property type="entry name" value="CvfB_1st"/>
    <property type="match status" value="1"/>
</dbReference>
<dbReference type="Gene3D" id="1.10.10.10">
    <property type="entry name" value="Winged helix-like DNA-binding domain superfamily/Winged helix DNA-binding domain"/>
    <property type="match status" value="1"/>
</dbReference>
<dbReference type="InterPro" id="IPR012340">
    <property type="entry name" value="NA-bd_OB-fold"/>
</dbReference>
<comment type="similarity">
    <text evidence="1">Belongs to the CvfB family.</text>
</comment>
<feature type="domain" description="Conserved virulence factor B-like winged helix" evidence="3">
    <location>
        <begin position="224"/>
        <end position="282"/>
    </location>
</feature>
<organism evidence="6 7">
    <name type="scientific">Vagococcus humatus</name>
    <dbReference type="NCBI Taxonomy" id="1889241"/>
    <lineage>
        <taxon>Bacteria</taxon>
        <taxon>Bacillati</taxon>
        <taxon>Bacillota</taxon>
        <taxon>Bacilli</taxon>
        <taxon>Lactobacillales</taxon>
        <taxon>Enterococcaceae</taxon>
        <taxon>Vagococcus</taxon>
    </lineage>
</organism>
<name>A0A3R9YF16_9ENTE</name>
<dbReference type="Proteomes" id="UP000277864">
    <property type="component" value="Unassembled WGS sequence"/>
</dbReference>
<feature type="domain" description="Conserved virulence factor B third S1" evidence="5">
    <location>
        <begin position="139"/>
        <end position="213"/>
    </location>
</feature>
<dbReference type="InterPro" id="IPR014464">
    <property type="entry name" value="CvfB_fam"/>
</dbReference>
<evidence type="ECO:0000259" key="3">
    <source>
        <dbReference type="Pfam" id="PF17783"/>
    </source>
</evidence>
<dbReference type="PANTHER" id="PTHR37296">
    <property type="entry name" value="CONSERVED VIRULENCE FACTOR B"/>
    <property type="match status" value="1"/>
</dbReference>
<dbReference type="Pfam" id="PF13509">
    <property type="entry name" value="S1_2"/>
    <property type="match status" value="1"/>
</dbReference>
<dbReference type="InterPro" id="IPR036388">
    <property type="entry name" value="WH-like_DNA-bd_sf"/>
</dbReference>
<accession>A0A3R9YF16</accession>
<dbReference type="OrthoDB" id="9801597at2"/>
<dbReference type="PIRSF" id="PIRSF012524">
    <property type="entry name" value="YitL_S1"/>
    <property type="match status" value="1"/>
</dbReference>
<dbReference type="PANTHER" id="PTHR37296:SF1">
    <property type="entry name" value="CONSERVED VIRULENCE FACTOR B"/>
    <property type="match status" value="1"/>
</dbReference>
<dbReference type="GO" id="GO:0003677">
    <property type="term" value="F:DNA binding"/>
    <property type="evidence" value="ECO:0007669"/>
    <property type="project" value="UniProtKB-KW"/>
</dbReference>
<dbReference type="InterPro" id="IPR040764">
    <property type="entry name" value="CvfB_WH"/>
</dbReference>
<dbReference type="Pfam" id="PF17783">
    <property type="entry name" value="WHD_CvfB"/>
    <property type="match status" value="1"/>
</dbReference>
<gene>
    <name evidence="6" type="ORF">C7P63_01170</name>
</gene>
<dbReference type="InterPro" id="IPR048588">
    <property type="entry name" value="CvfB_S1_2nd"/>
</dbReference>
<reference evidence="6 7" key="1">
    <citation type="submission" date="2018-03" db="EMBL/GenBank/DDBJ databases">
        <authorList>
            <person name="Gulvik C.A."/>
        </authorList>
    </citation>
    <scope>NUCLEOTIDE SEQUENCE [LARGE SCALE GENOMIC DNA]</scope>
    <source>
        <strain evidence="6 7">JCM 31581</strain>
    </source>
</reference>
<dbReference type="Gene3D" id="2.40.50.140">
    <property type="entry name" value="Nucleic acid-binding proteins"/>
    <property type="match status" value="2"/>
</dbReference>
<evidence type="ECO:0000256" key="1">
    <source>
        <dbReference type="PIRNR" id="PIRNR012524"/>
    </source>
</evidence>
<evidence type="ECO:0000259" key="4">
    <source>
        <dbReference type="Pfam" id="PF21191"/>
    </source>
</evidence>
<comment type="caution">
    <text evidence="6">The sequence shown here is derived from an EMBL/GenBank/DDBJ whole genome shotgun (WGS) entry which is preliminary data.</text>
</comment>
<proteinExistence type="inferred from homology"/>
<keyword evidence="7" id="KW-1185">Reference proteome</keyword>
<dbReference type="EMBL" id="PXZH01000001">
    <property type="protein sequence ID" value="RST89717.1"/>
    <property type="molecule type" value="Genomic_DNA"/>
</dbReference>
<dbReference type="InterPro" id="IPR048587">
    <property type="entry name" value="CvfB_S1_3rd"/>
</dbReference>